<dbReference type="PANTHER" id="PTHR34477:SF1">
    <property type="entry name" value="UPF0213 PROTEIN YHBQ"/>
    <property type="match status" value="1"/>
</dbReference>
<dbReference type="RefSeq" id="WP_101900786.1">
    <property type="nucleotide sequence ID" value="NZ_CP025491.2"/>
</dbReference>
<dbReference type="CDD" id="cd10456">
    <property type="entry name" value="GIY-YIG_UPF0213"/>
    <property type="match status" value="1"/>
</dbReference>
<dbReference type="SUPFAM" id="SSF82771">
    <property type="entry name" value="GIY-YIG endonuclease"/>
    <property type="match status" value="1"/>
</dbReference>
<gene>
    <name evidence="2" type="ORF">CAB17_15225</name>
</gene>
<dbReference type="Proteomes" id="UP000234343">
    <property type="component" value="Chromosome"/>
</dbReference>
<dbReference type="Pfam" id="PF01541">
    <property type="entry name" value="GIY-YIG"/>
    <property type="match status" value="1"/>
</dbReference>
<dbReference type="PROSITE" id="PS50164">
    <property type="entry name" value="GIY_YIG"/>
    <property type="match status" value="1"/>
</dbReference>
<evidence type="ECO:0000256" key="1">
    <source>
        <dbReference type="ARBA" id="ARBA00007435"/>
    </source>
</evidence>
<dbReference type="KEGG" id="lsh:CAB17_15225"/>
<evidence type="ECO:0000313" key="2">
    <source>
        <dbReference type="EMBL" id="AUH73251.1"/>
    </source>
</evidence>
<protein>
    <submittedName>
        <fullName evidence="2">Uncharacterized protein</fullName>
    </submittedName>
</protein>
<comment type="similarity">
    <text evidence="1">Belongs to the UPF0213 family.</text>
</comment>
<dbReference type="PANTHER" id="PTHR34477">
    <property type="entry name" value="UPF0213 PROTEIN YHBQ"/>
    <property type="match status" value="1"/>
</dbReference>
<dbReference type="InterPro" id="IPR000305">
    <property type="entry name" value="GIY-YIG_endonuc"/>
</dbReference>
<dbReference type="InterPro" id="IPR050190">
    <property type="entry name" value="UPF0213_domain"/>
</dbReference>
<dbReference type="EMBL" id="CP025491">
    <property type="protein sequence ID" value="AUH73251.1"/>
    <property type="molecule type" value="Genomic_DNA"/>
</dbReference>
<organism evidence="2 3">
    <name type="scientific">Legionella sainthelensi</name>
    <dbReference type="NCBI Taxonomy" id="28087"/>
    <lineage>
        <taxon>Bacteria</taxon>
        <taxon>Pseudomonadati</taxon>
        <taxon>Pseudomonadota</taxon>
        <taxon>Gammaproteobacteria</taxon>
        <taxon>Legionellales</taxon>
        <taxon>Legionellaceae</taxon>
        <taxon>Legionella</taxon>
    </lineage>
</organism>
<sequence>MSDSSYWVYMLLCENNSYYTGYTNNLGKRYQSHVDGTGGCKYTRSFKPLKIAQFWEITEGKLKAMKVERYIKKLSRIDKDKIVHNPDLLDVN</sequence>
<keyword evidence="3" id="KW-1185">Reference proteome</keyword>
<accession>A0A2H5FNV5</accession>
<proteinExistence type="inferred from homology"/>
<name>A0A2H5FNV5_9GAMM</name>
<dbReference type="Gene3D" id="3.40.1440.10">
    <property type="entry name" value="GIY-YIG endonuclease"/>
    <property type="match status" value="1"/>
</dbReference>
<evidence type="ECO:0000313" key="3">
    <source>
        <dbReference type="Proteomes" id="UP000234343"/>
    </source>
</evidence>
<dbReference type="AlphaFoldDB" id="A0A2H5FNV5"/>
<reference evidence="2 3" key="1">
    <citation type="submission" date="2017-12" db="EMBL/GenBank/DDBJ databases">
        <title>Legionella sainthelensi LA01-117, whole genome sequence of a clinical isolate from New Zealand.</title>
        <authorList>
            <person name="Cree S.L."/>
            <person name="Slow S."/>
            <person name="Kennedy M.A."/>
            <person name="Murdoch D.R."/>
            <person name="Biggs P.J."/>
            <person name="Anderson T."/>
        </authorList>
    </citation>
    <scope>NUCLEOTIDE SEQUENCE [LARGE SCALE GENOMIC DNA]</scope>
    <source>
        <strain evidence="2 3">LA01-117</strain>
    </source>
</reference>
<dbReference type="InterPro" id="IPR035901">
    <property type="entry name" value="GIY-YIG_endonuc_sf"/>
</dbReference>